<evidence type="ECO:0000256" key="2">
    <source>
        <dbReference type="ARBA" id="ARBA00022801"/>
    </source>
</evidence>
<sequence length="95" mass="10773">MMRRERYQLSVAVFVVLRRDDEICLIRRANTGWMDGFYSLPAGGLENGETQLSAAAREANEETGVTINTEQLKLGHSMHVKTEDRSWMGPLLSLF</sequence>
<reference evidence="5 6" key="1">
    <citation type="submission" date="2018-06" db="EMBL/GenBank/DDBJ databases">
        <authorList>
            <consortium name="Pathogen Informatics"/>
            <person name="Doyle S."/>
        </authorList>
    </citation>
    <scope>NUCLEOTIDE SEQUENCE [LARGE SCALE GENOMIC DNA]</scope>
    <source>
        <strain evidence="5 6">NCTC12120</strain>
    </source>
</reference>
<gene>
    <name evidence="5" type="primary">mutT_3</name>
    <name evidence="5" type="ORF">NCTC12120_07266</name>
</gene>
<evidence type="ECO:0000313" key="5">
    <source>
        <dbReference type="EMBL" id="SQC94148.1"/>
    </source>
</evidence>
<dbReference type="InterPro" id="IPR015797">
    <property type="entry name" value="NUDIX_hydrolase-like_dom_sf"/>
</dbReference>
<comment type="similarity">
    <text evidence="3">Belongs to the Nudix hydrolase family.</text>
</comment>
<feature type="domain" description="Nudix hydrolase" evidence="4">
    <location>
        <begin position="6"/>
        <end position="95"/>
    </location>
</feature>
<dbReference type="PANTHER" id="PTHR43736:SF1">
    <property type="entry name" value="DIHYDRONEOPTERIN TRIPHOSPHATE DIPHOSPHATASE"/>
    <property type="match status" value="1"/>
</dbReference>
<protein>
    <submittedName>
        <fullName evidence="5">8-oxo-dGTP diphosphatase</fullName>
        <ecNumber evidence="5">3.6.1.55</ecNumber>
    </submittedName>
</protein>
<dbReference type="EMBL" id="UAVU01000012">
    <property type="protein sequence ID" value="SQC94148.1"/>
    <property type="molecule type" value="Genomic_DNA"/>
</dbReference>
<dbReference type="PRINTS" id="PR00502">
    <property type="entry name" value="NUDIXFAMILY"/>
</dbReference>
<dbReference type="EC" id="3.6.1.55" evidence="5"/>
<organism evidence="5 6">
    <name type="scientific">Cedecea neteri</name>
    <dbReference type="NCBI Taxonomy" id="158822"/>
    <lineage>
        <taxon>Bacteria</taxon>
        <taxon>Pseudomonadati</taxon>
        <taxon>Pseudomonadota</taxon>
        <taxon>Gammaproteobacteria</taxon>
        <taxon>Enterobacterales</taxon>
        <taxon>Enterobacteriaceae</taxon>
        <taxon>Cedecea</taxon>
    </lineage>
</organism>
<dbReference type="Pfam" id="PF00293">
    <property type="entry name" value="NUDIX"/>
    <property type="match status" value="1"/>
</dbReference>
<proteinExistence type="inferred from homology"/>
<dbReference type="PANTHER" id="PTHR43736">
    <property type="entry name" value="ADP-RIBOSE PYROPHOSPHATASE"/>
    <property type="match status" value="1"/>
</dbReference>
<dbReference type="PROSITE" id="PS00893">
    <property type="entry name" value="NUDIX_BOX"/>
    <property type="match status" value="1"/>
</dbReference>
<dbReference type="STRING" id="158822.LH23_14185"/>
<dbReference type="InterPro" id="IPR020084">
    <property type="entry name" value="NUDIX_hydrolase_CS"/>
</dbReference>
<accession>A0A2X3IPE3</accession>
<dbReference type="GO" id="GO:0035539">
    <property type="term" value="F:8-oxo-7,8-dihydrodeoxyguanosine triphosphate pyrophosphatase activity"/>
    <property type="evidence" value="ECO:0007669"/>
    <property type="project" value="UniProtKB-EC"/>
</dbReference>
<dbReference type="SUPFAM" id="SSF55811">
    <property type="entry name" value="Nudix"/>
    <property type="match status" value="1"/>
</dbReference>
<evidence type="ECO:0000256" key="1">
    <source>
        <dbReference type="ARBA" id="ARBA00001946"/>
    </source>
</evidence>
<evidence type="ECO:0000313" key="6">
    <source>
        <dbReference type="Proteomes" id="UP000251197"/>
    </source>
</evidence>
<evidence type="ECO:0000256" key="3">
    <source>
        <dbReference type="RuleBase" id="RU003476"/>
    </source>
</evidence>
<dbReference type="Proteomes" id="UP000251197">
    <property type="component" value="Unassembled WGS sequence"/>
</dbReference>
<comment type="cofactor">
    <cofactor evidence="1">
        <name>Mg(2+)</name>
        <dbReference type="ChEBI" id="CHEBI:18420"/>
    </cofactor>
</comment>
<evidence type="ECO:0000259" key="4">
    <source>
        <dbReference type="PROSITE" id="PS51462"/>
    </source>
</evidence>
<dbReference type="InterPro" id="IPR000086">
    <property type="entry name" value="NUDIX_hydrolase_dom"/>
</dbReference>
<dbReference type="AlphaFoldDB" id="A0A2X3IPE3"/>
<keyword evidence="2 3" id="KW-0378">Hydrolase</keyword>
<dbReference type="InterPro" id="IPR020476">
    <property type="entry name" value="Nudix_hydrolase"/>
</dbReference>
<dbReference type="PROSITE" id="PS51462">
    <property type="entry name" value="NUDIX"/>
    <property type="match status" value="1"/>
</dbReference>
<name>A0A2X3IPE3_9ENTR</name>
<dbReference type="Gene3D" id="3.90.79.10">
    <property type="entry name" value="Nucleoside Triphosphate Pyrophosphohydrolase"/>
    <property type="match status" value="1"/>
</dbReference>